<evidence type="ECO:0000313" key="1">
    <source>
        <dbReference type="EMBL" id="GAT29779.1"/>
    </source>
</evidence>
<dbReference type="AlphaFoldDB" id="A0A146FXJ4"/>
<gene>
    <name evidence="1" type="ORF">RIB2604_03101120</name>
</gene>
<sequence length="101" mass="11171">MEDHTTDALVNRDEPVPVIAAGKHNDDAERSKPGVLKRSVSKAGRSLQDRIFSKILEQVMPVEDVDAESVSVGDKPIAIDSKRPAFSLPLMANNFRRFNAR</sequence>
<dbReference type="Proteomes" id="UP000075230">
    <property type="component" value="Unassembled WGS sequence"/>
</dbReference>
<proteinExistence type="predicted"/>
<evidence type="ECO:0000313" key="2">
    <source>
        <dbReference type="Proteomes" id="UP000075230"/>
    </source>
</evidence>
<reference evidence="2" key="2">
    <citation type="submission" date="2016-02" db="EMBL/GenBank/DDBJ databases">
        <title>Genome sequencing of Aspergillus luchuensis NBRC 4314.</title>
        <authorList>
            <person name="Yamada O."/>
        </authorList>
    </citation>
    <scope>NUCLEOTIDE SEQUENCE [LARGE SCALE GENOMIC DNA]</scope>
    <source>
        <strain evidence="2">RIB 2604</strain>
    </source>
</reference>
<reference evidence="1 2" key="1">
    <citation type="journal article" date="2016" name="DNA Res.">
        <title>Genome sequence of Aspergillus luchuensis NBRC 4314.</title>
        <authorList>
            <person name="Yamada O."/>
            <person name="Machida M."/>
            <person name="Hosoyama A."/>
            <person name="Goto M."/>
            <person name="Takahashi T."/>
            <person name="Futagami T."/>
            <person name="Yamagata Y."/>
            <person name="Takeuchi M."/>
            <person name="Kobayashi T."/>
            <person name="Koike H."/>
            <person name="Abe K."/>
            <person name="Asai K."/>
            <person name="Arita M."/>
            <person name="Fujita N."/>
            <person name="Fukuda K."/>
            <person name="Higa K."/>
            <person name="Horikawa H."/>
            <person name="Ishikawa T."/>
            <person name="Jinno K."/>
            <person name="Kato Y."/>
            <person name="Kirimura K."/>
            <person name="Mizutani O."/>
            <person name="Nakasone K."/>
            <person name="Sano M."/>
            <person name="Shiraishi Y."/>
            <person name="Tsukahara M."/>
            <person name="Gomi K."/>
        </authorList>
    </citation>
    <scope>NUCLEOTIDE SEQUENCE [LARGE SCALE GENOMIC DNA]</scope>
    <source>
        <strain evidence="1 2">RIB 2604</strain>
    </source>
</reference>
<organism evidence="1 2">
    <name type="scientific">Aspergillus kawachii</name>
    <name type="common">White koji mold</name>
    <name type="synonym">Aspergillus awamori var. kawachi</name>
    <dbReference type="NCBI Taxonomy" id="1069201"/>
    <lineage>
        <taxon>Eukaryota</taxon>
        <taxon>Fungi</taxon>
        <taxon>Dikarya</taxon>
        <taxon>Ascomycota</taxon>
        <taxon>Pezizomycotina</taxon>
        <taxon>Eurotiomycetes</taxon>
        <taxon>Eurotiomycetidae</taxon>
        <taxon>Eurotiales</taxon>
        <taxon>Aspergillaceae</taxon>
        <taxon>Aspergillus</taxon>
        <taxon>Aspergillus subgen. Circumdati</taxon>
    </lineage>
</organism>
<protein>
    <submittedName>
        <fullName evidence="1">Integral peroxisomal membrane peroxin</fullName>
    </submittedName>
</protein>
<comment type="caution">
    <text evidence="1">The sequence shown here is derived from an EMBL/GenBank/DDBJ whole genome shotgun (WGS) entry which is preliminary data.</text>
</comment>
<dbReference type="VEuPathDB" id="FungiDB:ASPFODRAFT_63995"/>
<name>A0A146FXJ4_ASPKA</name>
<accession>A0A146FXJ4</accession>
<dbReference type="EMBL" id="BCWF01000030">
    <property type="protein sequence ID" value="GAT29779.1"/>
    <property type="molecule type" value="Genomic_DNA"/>
</dbReference>